<dbReference type="EMBL" id="JASJOT010000002">
    <property type="protein sequence ID" value="MDJ1492439.1"/>
    <property type="molecule type" value="Genomic_DNA"/>
</dbReference>
<keyword evidence="3" id="KW-1185">Reference proteome</keyword>
<evidence type="ECO:0000256" key="1">
    <source>
        <dbReference type="SAM" id="Phobius"/>
    </source>
</evidence>
<dbReference type="Proteomes" id="UP001228581">
    <property type="component" value="Unassembled WGS sequence"/>
</dbReference>
<name>A0ABT7CFC2_9BACT</name>
<proteinExistence type="predicted"/>
<feature type="transmembrane region" description="Helical" evidence="1">
    <location>
        <begin position="18"/>
        <end position="43"/>
    </location>
</feature>
<gene>
    <name evidence="2" type="ORF">QNI19_05825</name>
</gene>
<protein>
    <submittedName>
        <fullName evidence="2">Uncharacterized protein</fullName>
    </submittedName>
</protein>
<evidence type="ECO:0000313" key="2">
    <source>
        <dbReference type="EMBL" id="MDJ1492439.1"/>
    </source>
</evidence>
<feature type="transmembrane region" description="Helical" evidence="1">
    <location>
        <begin position="55"/>
        <end position="75"/>
    </location>
</feature>
<keyword evidence="1" id="KW-1133">Transmembrane helix</keyword>
<evidence type="ECO:0000313" key="3">
    <source>
        <dbReference type="Proteomes" id="UP001228581"/>
    </source>
</evidence>
<keyword evidence="1" id="KW-0812">Transmembrane</keyword>
<keyword evidence="1" id="KW-0472">Membrane</keyword>
<comment type="caution">
    <text evidence="2">The sequence shown here is derived from an EMBL/GenBank/DDBJ whole genome shotgun (WGS) entry which is preliminary data.</text>
</comment>
<organism evidence="2 3">
    <name type="scientific">Xanthocytophaga flava</name>
    <dbReference type="NCBI Taxonomy" id="3048013"/>
    <lineage>
        <taxon>Bacteria</taxon>
        <taxon>Pseudomonadati</taxon>
        <taxon>Bacteroidota</taxon>
        <taxon>Cytophagia</taxon>
        <taxon>Cytophagales</taxon>
        <taxon>Rhodocytophagaceae</taxon>
        <taxon>Xanthocytophaga</taxon>
    </lineage>
</organism>
<reference evidence="2 3" key="1">
    <citation type="submission" date="2023-05" db="EMBL/GenBank/DDBJ databases">
        <authorList>
            <person name="Zhang X."/>
        </authorList>
    </citation>
    <scope>NUCLEOTIDE SEQUENCE [LARGE SCALE GENOMIC DNA]</scope>
    <source>
        <strain evidence="2 3">DM2B3-1</strain>
    </source>
</reference>
<dbReference type="RefSeq" id="WP_313993278.1">
    <property type="nucleotide sequence ID" value="NZ_JASJOT010000002.1"/>
</dbReference>
<accession>A0ABT7CFC2</accession>
<sequence length="161" mass="18211">MLPAQVIRLVEKGPGFPWWVHVIQFVWQAALISLIVYLIYRLFRWANKHSSSRKGSTGSTTSMMFLIFCAVSFTACTKEEPQAVTNLEKLNKLEKEFGLEIKTDLSPSEVLHFKTVEEARDFLNLLSSNQSQNPSFEKLLMQALPPGSASRSKSKSECKGR</sequence>